<keyword evidence="2" id="KW-0830">Ubiquinone</keyword>
<dbReference type="GO" id="GO:0032259">
    <property type="term" value="P:methylation"/>
    <property type="evidence" value="ECO:0007669"/>
    <property type="project" value="UniProtKB-KW"/>
</dbReference>
<evidence type="ECO:0000313" key="2">
    <source>
        <dbReference type="EMBL" id="SNV70949.1"/>
    </source>
</evidence>
<dbReference type="InterPro" id="IPR013216">
    <property type="entry name" value="Methyltransf_11"/>
</dbReference>
<dbReference type="CDD" id="cd02440">
    <property type="entry name" value="AdoMet_MTases"/>
    <property type="match status" value="1"/>
</dbReference>
<feature type="domain" description="Methyltransferase type 11" evidence="1">
    <location>
        <begin position="70"/>
        <end position="160"/>
    </location>
</feature>
<accession>A0A239ZJ87</accession>
<dbReference type="GO" id="GO:0008757">
    <property type="term" value="F:S-adenosylmethionine-dependent methyltransferase activity"/>
    <property type="evidence" value="ECO:0007669"/>
    <property type="project" value="InterPro"/>
</dbReference>
<dbReference type="RefSeq" id="WP_169713228.1">
    <property type="nucleotide sequence ID" value="NZ_CP009211.1"/>
</dbReference>
<organism evidence="2 3">
    <name type="scientific">Corynebacterium imitans</name>
    <dbReference type="NCBI Taxonomy" id="156978"/>
    <lineage>
        <taxon>Bacteria</taxon>
        <taxon>Bacillati</taxon>
        <taxon>Actinomycetota</taxon>
        <taxon>Actinomycetes</taxon>
        <taxon>Mycobacteriales</taxon>
        <taxon>Corynebacteriaceae</taxon>
        <taxon>Corynebacterium</taxon>
    </lineage>
</organism>
<evidence type="ECO:0000313" key="3">
    <source>
        <dbReference type="Proteomes" id="UP000215374"/>
    </source>
</evidence>
<dbReference type="AlphaFoldDB" id="A0A239ZJ87"/>
<proteinExistence type="predicted"/>
<sequence length="258" mass="28329">MHVTALSPTPKGPMSLSPTASQANRRFWDADAQRYHADHTEYLSSFYWCPEMLHEADARLLGDVTGTSILEVGCGSAACTEWLASQGARLVTGFDISAGMLARAADGLALTQADVLAIPYRDDTFDIAFSAFGALPFVAELDVALTEIRRVLRPGGRFVFSVTHPMRWVFPDDPDIFTAAISYFDRAYEERDSAGALTYAEYHRTFGDWVRALRTAGFSLLDVTEPTWPTDLTTTWGQWSPARGALFPGTAIFSTLAP</sequence>
<dbReference type="Pfam" id="PF08241">
    <property type="entry name" value="Methyltransf_11"/>
    <property type="match status" value="1"/>
</dbReference>
<dbReference type="Proteomes" id="UP000215374">
    <property type="component" value="Chromosome 1"/>
</dbReference>
<dbReference type="GO" id="GO:0102130">
    <property type="term" value="F:malonyl-CoA methyltransferase activity"/>
    <property type="evidence" value="ECO:0007669"/>
    <property type="project" value="UniProtKB-EC"/>
</dbReference>
<dbReference type="PANTHER" id="PTHR42912">
    <property type="entry name" value="METHYLTRANSFERASE"/>
    <property type="match status" value="1"/>
</dbReference>
<gene>
    <name evidence="2" type="primary">bioC</name>
    <name evidence="2" type="ORF">SAMEA4535761_01226</name>
</gene>
<dbReference type="InterPro" id="IPR029063">
    <property type="entry name" value="SAM-dependent_MTases_sf"/>
</dbReference>
<keyword evidence="2" id="KW-0489">Methyltransferase</keyword>
<dbReference type="PANTHER" id="PTHR42912:SF93">
    <property type="entry name" value="N6-ADENOSINE-METHYLTRANSFERASE TMT1A"/>
    <property type="match status" value="1"/>
</dbReference>
<dbReference type="EMBL" id="LT906467">
    <property type="protein sequence ID" value="SNV70949.1"/>
    <property type="molecule type" value="Genomic_DNA"/>
</dbReference>
<evidence type="ECO:0000259" key="1">
    <source>
        <dbReference type="Pfam" id="PF08241"/>
    </source>
</evidence>
<reference evidence="2 3" key="1">
    <citation type="submission" date="2017-06" db="EMBL/GenBank/DDBJ databases">
        <authorList>
            <consortium name="Pathogen Informatics"/>
        </authorList>
    </citation>
    <scope>NUCLEOTIDE SEQUENCE [LARGE SCALE GENOMIC DNA]</scope>
    <source>
        <strain evidence="2 3">NCTC13015</strain>
    </source>
</reference>
<name>A0A239ZJ87_9CORY</name>
<keyword evidence="2" id="KW-0808">Transferase</keyword>
<dbReference type="EC" id="2.1.1.197" evidence="2"/>
<dbReference type="Gene3D" id="3.40.50.150">
    <property type="entry name" value="Vaccinia Virus protein VP39"/>
    <property type="match status" value="1"/>
</dbReference>
<dbReference type="SUPFAM" id="SSF53335">
    <property type="entry name" value="S-adenosyl-L-methionine-dependent methyltransferases"/>
    <property type="match status" value="1"/>
</dbReference>
<protein>
    <submittedName>
        <fullName evidence="2">Ubiquinone/menaquinone biosynthesis methyltransferase</fullName>
        <ecNumber evidence="2">2.1.1.197</ecNumber>
    </submittedName>
</protein>
<dbReference type="InterPro" id="IPR050508">
    <property type="entry name" value="Methyltransf_Superfamily"/>
</dbReference>